<evidence type="ECO:0000256" key="17">
    <source>
        <dbReference type="ARBA" id="ARBA00023264"/>
    </source>
</evidence>
<comment type="subcellular location">
    <subcellularLocation>
        <location evidence="2">Cell membrane</location>
        <topology evidence="2">Multi-pass membrane protein</topology>
    </subcellularLocation>
</comment>
<dbReference type="AlphaFoldDB" id="A0A0P9GIH7"/>
<evidence type="ECO:0000256" key="8">
    <source>
        <dbReference type="ARBA" id="ARBA00022475"/>
    </source>
</evidence>
<comment type="pathway">
    <text evidence="4">Lipid metabolism.</text>
</comment>
<keyword evidence="13 24" id="KW-1133">Transmembrane helix</keyword>
<evidence type="ECO:0000256" key="22">
    <source>
        <dbReference type="ARBA" id="ARBA00032743"/>
    </source>
</evidence>
<evidence type="ECO:0000256" key="7">
    <source>
        <dbReference type="ARBA" id="ARBA00019373"/>
    </source>
</evidence>
<keyword evidence="11 24" id="KW-0812">Transmembrane</keyword>
<comment type="pathway">
    <text evidence="3">Phospholipid metabolism; CDP-diacylglycerol biosynthesis; CDP-diacylglycerol from sn-glycerol 3-phosphate: step 3/3.</text>
</comment>
<dbReference type="PATRIC" id="fig|471514.4.peg.1267"/>
<dbReference type="STRING" id="471514.AN477_22275"/>
<proteinExistence type="inferred from homology"/>
<evidence type="ECO:0000256" key="9">
    <source>
        <dbReference type="ARBA" id="ARBA00022516"/>
    </source>
</evidence>
<evidence type="ECO:0000256" key="23">
    <source>
        <dbReference type="ARBA" id="ARBA00033406"/>
    </source>
</evidence>
<gene>
    <name evidence="25" type="ORF">AN477_22275</name>
</gene>
<evidence type="ECO:0000256" key="16">
    <source>
        <dbReference type="ARBA" id="ARBA00023209"/>
    </source>
</evidence>
<comment type="catalytic activity">
    <reaction evidence="1">
        <text>a 1,2-diacyl-sn-glycero-3-phosphate + CTP + H(+) = a CDP-1,2-diacyl-sn-glycerol + diphosphate</text>
        <dbReference type="Rhea" id="RHEA:16229"/>
        <dbReference type="ChEBI" id="CHEBI:15378"/>
        <dbReference type="ChEBI" id="CHEBI:33019"/>
        <dbReference type="ChEBI" id="CHEBI:37563"/>
        <dbReference type="ChEBI" id="CHEBI:58332"/>
        <dbReference type="ChEBI" id="CHEBI:58608"/>
        <dbReference type="EC" id="2.7.7.41"/>
    </reaction>
</comment>
<dbReference type="GO" id="GO:0005886">
    <property type="term" value="C:plasma membrane"/>
    <property type="evidence" value="ECO:0007669"/>
    <property type="project" value="UniProtKB-SubCell"/>
</dbReference>
<dbReference type="PANTHER" id="PTHR46382:SF1">
    <property type="entry name" value="PHOSPHATIDATE CYTIDYLYLTRANSFERASE"/>
    <property type="match status" value="1"/>
</dbReference>
<feature type="transmembrane region" description="Helical" evidence="24">
    <location>
        <begin position="168"/>
        <end position="188"/>
    </location>
</feature>
<evidence type="ECO:0000256" key="20">
    <source>
        <dbReference type="ARBA" id="ARBA00032253"/>
    </source>
</evidence>
<keyword evidence="26" id="KW-1185">Reference proteome</keyword>
<comment type="caution">
    <text evidence="25">The sequence shown here is derived from an EMBL/GenBank/DDBJ whole genome shotgun (WGS) entry which is preliminary data.</text>
</comment>
<feature type="transmembrane region" description="Helical" evidence="24">
    <location>
        <begin position="73"/>
        <end position="91"/>
    </location>
</feature>
<dbReference type="Pfam" id="PF01148">
    <property type="entry name" value="CTP_transf_1"/>
    <property type="match status" value="1"/>
</dbReference>
<evidence type="ECO:0000256" key="15">
    <source>
        <dbReference type="ARBA" id="ARBA00023136"/>
    </source>
</evidence>
<dbReference type="GO" id="GO:0016024">
    <property type="term" value="P:CDP-diacylglycerol biosynthetic process"/>
    <property type="evidence" value="ECO:0007669"/>
    <property type="project" value="TreeGrafter"/>
</dbReference>
<keyword evidence="14" id="KW-0443">Lipid metabolism</keyword>
<evidence type="ECO:0000256" key="1">
    <source>
        <dbReference type="ARBA" id="ARBA00001698"/>
    </source>
</evidence>
<evidence type="ECO:0000256" key="2">
    <source>
        <dbReference type="ARBA" id="ARBA00004651"/>
    </source>
</evidence>
<evidence type="ECO:0000256" key="19">
    <source>
        <dbReference type="ARBA" id="ARBA00031825"/>
    </source>
</evidence>
<keyword evidence="9" id="KW-0444">Lipid biosynthesis</keyword>
<sequence>MLQKRVITATLGVVVVVIAMALGDTAWRLLVYVGAMWAMIEFVGLAQQRWYGLLSICAYVVVSYALFSRSPVSAHSLVVVLAVFLAVPVLLQNRISVQQATFVLVGALYIGLGGSSLTAMRSVPHGWQWLLIYLLAIWSTDTAAYFVGRSVGGRKLLPAVSPNKTVSGSVGGLVAAIVIPTVLGVILISPVGWWKYAVVGLVASVAGQVGDLIESAYKRTSGVKDSGRLLPGHGGMLDRVDSLLFAAPLVYWIMQSLTKLT</sequence>
<dbReference type="Proteomes" id="UP000050482">
    <property type="component" value="Unassembled WGS sequence"/>
</dbReference>
<dbReference type="PANTHER" id="PTHR46382">
    <property type="entry name" value="PHOSPHATIDATE CYTIDYLYLTRANSFERASE"/>
    <property type="match status" value="1"/>
</dbReference>
<accession>A0A0P9GIH7</accession>
<feature type="transmembrane region" description="Helical" evidence="24">
    <location>
        <begin position="50"/>
        <end position="67"/>
    </location>
</feature>
<reference evidence="25 26" key="1">
    <citation type="submission" date="2015-09" db="EMBL/GenBank/DDBJ databases">
        <title>Draft genome sequence of Alicyclobacillus ferrooxydans DSM 22381.</title>
        <authorList>
            <person name="Hemp J."/>
        </authorList>
    </citation>
    <scope>NUCLEOTIDE SEQUENCE [LARGE SCALE GENOMIC DNA]</scope>
    <source>
        <strain evidence="25 26">TC-34</strain>
    </source>
</reference>
<comment type="similarity">
    <text evidence="5">Belongs to the CDS family.</text>
</comment>
<keyword evidence="17" id="KW-1208">Phospholipid metabolism</keyword>
<keyword evidence="12" id="KW-0548">Nucleotidyltransferase</keyword>
<evidence type="ECO:0000256" key="3">
    <source>
        <dbReference type="ARBA" id="ARBA00005119"/>
    </source>
</evidence>
<dbReference type="EMBL" id="LJCO01000103">
    <property type="protein sequence ID" value="KPV39820.1"/>
    <property type="molecule type" value="Genomic_DNA"/>
</dbReference>
<keyword evidence="15 24" id="KW-0472">Membrane</keyword>
<evidence type="ECO:0000256" key="6">
    <source>
        <dbReference type="ARBA" id="ARBA00012487"/>
    </source>
</evidence>
<evidence type="ECO:0000256" key="21">
    <source>
        <dbReference type="ARBA" id="ARBA00032396"/>
    </source>
</evidence>
<feature type="transmembrane region" description="Helical" evidence="24">
    <location>
        <begin position="126"/>
        <end position="147"/>
    </location>
</feature>
<evidence type="ECO:0000313" key="25">
    <source>
        <dbReference type="EMBL" id="KPV39820.1"/>
    </source>
</evidence>
<protein>
    <recommendedName>
        <fullName evidence="7">Phosphatidate cytidylyltransferase</fullName>
        <ecNumber evidence="6">2.7.7.41</ecNumber>
    </recommendedName>
    <alternativeName>
        <fullName evidence="20">CDP-DAG synthase</fullName>
    </alternativeName>
    <alternativeName>
        <fullName evidence="22">CDP-DG synthase</fullName>
    </alternativeName>
    <alternativeName>
        <fullName evidence="18">CDP-diacylglycerol synthase</fullName>
    </alternativeName>
    <alternativeName>
        <fullName evidence="21">CDP-diglyceride pyrophosphorylase</fullName>
    </alternativeName>
    <alternativeName>
        <fullName evidence="23">CDP-diglyceride synthase</fullName>
    </alternativeName>
    <alternativeName>
        <fullName evidence="19">CTP:phosphatidate cytidylyltransferase</fullName>
    </alternativeName>
</protein>
<evidence type="ECO:0000256" key="14">
    <source>
        <dbReference type="ARBA" id="ARBA00023098"/>
    </source>
</evidence>
<dbReference type="GO" id="GO:0004605">
    <property type="term" value="F:phosphatidate cytidylyltransferase activity"/>
    <property type="evidence" value="ECO:0007669"/>
    <property type="project" value="UniProtKB-EC"/>
</dbReference>
<name>A0A0P9GIH7_9BACL</name>
<evidence type="ECO:0000256" key="12">
    <source>
        <dbReference type="ARBA" id="ARBA00022695"/>
    </source>
</evidence>
<evidence type="ECO:0000256" key="11">
    <source>
        <dbReference type="ARBA" id="ARBA00022692"/>
    </source>
</evidence>
<evidence type="ECO:0000313" key="26">
    <source>
        <dbReference type="Proteomes" id="UP000050482"/>
    </source>
</evidence>
<evidence type="ECO:0000256" key="13">
    <source>
        <dbReference type="ARBA" id="ARBA00022989"/>
    </source>
</evidence>
<dbReference type="RefSeq" id="WP_054971387.1">
    <property type="nucleotide sequence ID" value="NZ_LJCO01000103.1"/>
</dbReference>
<evidence type="ECO:0000256" key="5">
    <source>
        <dbReference type="ARBA" id="ARBA00010185"/>
    </source>
</evidence>
<keyword evidence="8" id="KW-1003">Cell membrane</keyword>
<evidence type="ECO:0000256" key="24">
    <source>
        <dbReference type="SAM" id="Phobius"/>
    </source>
</evidence>
<feature type="transmembrane region" description="Helical" evidence="24">
    <location>
        <begin position="100"/>
        <end position="120"/>
    </location>
</feature>
<evidence type="ECO:0000256" key="18">
    <source>
        <dbReference type="ARBA" id="ARBA00029893"/>
    </source>
</evidence>
<evidence type="ECO:0000256" key="10">
    <source>
        <dbReference type="ARBA" id="ARBA00022679"/>
    </source>
</evidence>
<evidence type="ECO:0000256" key="4">
    <source>
        <dbReference type="ARBA" id="ARBA00005189"/>
    </source>
</evidence>
<keyword evidence="16" id="KW-0594">Phospholipid biosynthesis</keyword>
<keyword evidence="10" id="KW-0808">Transferase</keyword>
<dbReference type="EC" id="2.7.7.41" evidence="6"/>
<organism evidence="25 26">
    <name type="scientific">Alicyclobacillus ferrooxydans</name>
    <dbReference type="NCBI Taxonomy" id="471514"/>
    <lineage>
        <taxon>Bacteria</taxon>
        <taxon>Bacillati</taxon>
        <taxon>Bacillota</taxon>
        <taxon>Bacilli</taxon>
        <taxon>Bacillales</taxon>
        <taxon>Alicyclobacillaceae</taxon>
        <taxon>Alicyclobacillus</taxon>
    </lineage>
</organism>